<feature type="chain" id="PRO_5002490747" description="Putative beta-lactamase-inhibitor-like PepSY-like domain-containing protein" evidence="1">
    <location>
        <begin position="21"/>
        <end position="146"/>
    </location>
</feature>
<accession>A0A0F5JQJ2</accession>
<evidence type="ECO:0000256" key="1">
    <source>
        <dbReference type="SAM" id="SignalP"/>
    </source>
</evidence>
<dbReference type="InterPro" id="IPR021533">
    <property type="entry name" value="PepSY-like"/>
</dbReference>
<dbReference type="GeneID" id="69981544"/>
<evidence type="ECO:0000259" key="2">
    <source>
        <dbReference type="Pfam" id="PF11396"/>
    </source>
</evidence>
<dbReference type="PATRIC" id="fig|927665.4.peg.332"/>
<dbReference type="EMBL" id="AQHV01000001">
    <property type="protein sequence ID" value="KKB60056.1"/>
    <property type="molecule type" value="Genomic_DNA"/>
</dbReference>
<sequence length="146" mass="16695">MKKFGLILVSLLLSTMAIFADNEKITRDKSVLPSVCRNFLSDHFGQTDISHIKIESNLLGTKGYDVILTNGINVEFDKSGEWKEIEARHASIPLEILPARIADYIRKNFADSKVISVDKDTREYEVKLNNDLELKFDRNGNFKKFD</sequence>
<dbReference type="Gene3D" id="3.40.1420.30">
    <property type="match status" value="1"/>
</dbReference>
<dbReference type="SUPFAM" id="SSF160574">
    <property type="entry name" value="BT0923-like"/>
    <property type="match status" value="1"/>
</dbReference>
<comment type="caution">
    <text evidence="3">The sequence shown here is derived from an EMBL/GenBank/DDBJ whole genome shotgun (WGS) entry which is preliminary data.</text>
</comment>
<name>A0A0F5JQJ2_9BACT</name>
<protein>
    <recommendedName>
        <fullName evidence="2">Putative beta-lactamase-inhibitor-like PepSY-like domain-containing protein</fullName>
    </recommendedName>
</protein>
<evidence type="ECO:0000313" key="3">
    <source>
        <dbReference type="EMBL" id="KKB60056.1"/>
    </source>
</evidence>
<dbReference type="Proteomes" id="UP000033047">
    <property type="component" value="Unassembled WGS sequence"/>
</dbReference>
<evidence type="ECO:0000313" key="4">
    <source>
        <dbReference type="Proteomes" id="UP000033047"/>
    </source>
</evidence>
<organism evidence="3 4">
    <name type="scientific">Parabacteroides goldsteinii DSM 19448 = WAL 12034</name>
    <dbReference type="NCBI Taxonomy" id="927665"/>
    <lineage>
        <taxon>Bacteria</taxon>
        <taxon>Pseudomonadati</taxon>
        <taxon>Bacteroidota</taxon>
        <taxon>Bacteroidia</taxon>
        <taxon>Bacteroidales</taxon>
        <taxon>Tannerellaceae</taxon>
        <taxon>Parabacteroides</taxon>
    </lineage>
</organism>
<dbReference type="STRING" id="927665.HMPREF1535_00331"/>
<reference evidence="3 4" key="1">
    <citation type="submission" date="2013-04" db="EMBL/GenBank/DDBJ databases">
        <title>The Genome Sequence of Parabacteroides goldsteinii DSM 19448.</title>
        <authorList>
            <consortium name="The Broad Institute Genomics Platform"/>
            <person name="Earl A."/>
            <person name="Ward D."/>
            <person name="Feldgarden M."/>
            <person name="Gevers D."/>
            <person name="Martens E."/>
            <person name="Sakamoto M."/>
            <person name="Benno Y."/>
            <person name="Song Y."/>
            <person name="Liu C."/>
            <person name="Lee J."/>
            <person name="Bolanos M."/>
            <person name="Vaisanen M.L."/>
            <person name="Finegold S.M."/>
            <person name="Walker B."/>
            <person name="Young S."/>
            <person name="Zeng Q."/>
            <person name="Gargeya S."/>
            <person name="Fitzgerald M."/>
            <person name="Haas B."/>
            <person name="Abouelleil A."/>
            <person name="Allen A.W."/>
            <person name="Alvarado L."/>
            <person name="Arachchi H.M."/>
            <person name="Berlin A.M."/>
            <person name="Chapman S.B."/>
            <person name="Gainer-Dewar J."/>
            <person name="Goldberg J."/>
            <person name="Griggs A."/>
            <person name="Gujja S."/>
            <person name="Hansen M."/>
            <person name="Howarth C."/>
            <person name="Imamovic A."/>
            <person name="Ireland A."/>
            <person name="Larimer J."/>
            <person name="McCowan C."/>
            <person name="Murphy C."/>
            <person name="Pearson M."/>
            <person name="Poon T.W."/>
            <person name="Priest M."/>
            <person name="Roberts A."/>
            <person name="Saif S."/>
            <person name="Shea T."/>
            <person name="Sisk P."/>
            <person name="Sykes S."/>
            <person name="Wortman J."/>
            <person name="Nusbaum C."/>
            <person name="Birren B."/>
        </authorList>
    </citation>
    <scope>NUCLEOTIDE SEQUENCE [LARGE SCALE GENOMIC DNA]</scope>
    <source>
        <strain evidence="3 4">DSM 19448</strain>
    </source>
</reference>
<feature type="domain" description="Putative beta-lactamase-inhibitor-like PepSY-like" evidence="2">
    <location>
        <begin position="62"/>
        <end position="143"/>
    </location>
</feature>
<feature type="signal peptide" evidence="1">
    <location>
        <begin position="1"/>
        <end position="20"/>
    </location>
</feature>
<gene>
    <name evidence="3" type="ORF">HMPREF1535_00331</name>
</gene>
<keyword evidence="1" id="KW-0732">Signal</keyword>
<dbReference type="HOGENOM" id="CLU_111475_0_0_10"/>
<proteinExistence type="predicted"/>
<dbReference type="AlphaFoldDB" id="A0A0F5JQJ2"/>
<dbReference type="Pfam" id="PF11396">
    <property type="entry name" value="PepSY_like"/>
    <property type="match status" value="1"/>
</dbReference>
<dbReference type="RefSeq" id="WP_007659072.1">
    <property type="nucleotide sequence ID" value="NZ_KQ033912.1"/>
</dbReference>